<sequence length="1324" mass="154568">MKTKSKYLHYIEASIATQKLQITSYNDYQKRFHRDPYLPRHPERVYSKNWIDWSGFLGFAPKRFYRTIKKAKLKVLAMGINSVHQYRKRYHESPFLPSNPHKYYESDWISWSDFLGKEKKLHYSTLQEAKKAVLKLGITTQKEYQKRYKEDPYLPSLPNNKYQSEWINWNDLFSKSKKEFYSSLEEAKRASLALGIKTATQYSGAYKQDPKLPSVPEIKYQAEWKGWDAFFGREQRKLYTTYSEANEAVKALGITTSAEYKKRRREDPKLPASPDTKYQSEWKGWPVFLNRRLSKPYPLLSQAKKAAKQLNIYSQKHYAKVYKKDARLPSNPERFYSLEWIDWKDFLSLETCYSTFEEAKKQASTLNAISIKDYKKKCCKKPLLPQCPNKVYCDDWTSWMDFLLPRKITNLQTFKLSCSILRIRNSRMYRKARKRWAVLPAKPEQLTGWISWYDSLDIPRPYEYKDLTLLTRTHDCKTMRDYQKMRRSLKDPRIPRAPEKVYKGKGWTNTFDFFGLDRPYQVKYLKKEWELWGTKIQEFLRTARGGDTKAKDLCEFVREYIEPNDFEACPLEFLTRGSTNIQPMLHLFEQVPVTRRKKWVFSINEFLDWIISNYLILEDTETGEVTHIKGTKNPFSHVSFSGEVAPQVINETDKMALPYQYVKQGREWIFPSDSIEKKLRYRDLTHLHRFSSDWVQIKDGSLLDKNDPDCVFKVENGKTFLWFPTYWTYTYSLMQLPARGMQIVYCDSGEADNELADFKNGKVIWKKNRTMLAGLTNQQGMVNKSGQGEFGVHYTSNKTKFDGSGYTIPFMPIELAYWLVKLRKWQQKYNPLKEPTKWLDCERTNLNEVQRKHKGSNCFLFRDYLEKEPGTFGGRLTTRLASALYFSGKNDITTATYQGLKYNQSIKELEKSQTIPLSHFKSPYTPHSMRVSLINAYAYEFGIPLEVIMKLVGHSNIIMSIYYLKSDKTGANLREKMELGEKEALSKATQTLKSFVEQQRIEEVKSQLVGSSVDLLNSVDNARPASSYLWKDFGICPVGGAFCSEGGSPVATKANIYHPVPAGYLGEQNCFQCRFFITGPAFMVGLAAMFNEISLALNTQSIRYTSLGQKLDDIAEKIDIIDHQLYKLKVDSSEKSALESDRRKLVGERMHLNSEIETRAKKLDLYLSDMNAIHRHIHNCQTLMHNPQENTESHYQLIVPHEFTLGVELDEVSSFHQLSEVCSNAELYHSCSDDLAVTRRSQMIDKMMVENGIQPQFFLLSEEEQLAVGNQLTELMLTRLKGWENVNRLMDGSLTLKDFSIDSQFDEKTIRELFERSKSLMRIG</sequence>
<dbReference type="EMBL" id="BATJ01000004">
    <property type="protein sequence ID" value="GAD66668.1"/>
    <property type="molecule type" value="Genomic_DNA"/>
</dbReference>
<dbReference type="Proteomes" id="UP000016570">
    <property type="component" value="Unassembled WGS sequence"/>
</dbReference>
<evidence type="ECO:0000256" key="1">
    <source>
        <dbReference type="ARBA" id="ARBA00023172"/>
    </source>
</evidence>
<dbReference type="InterPro" id="IPR028229">
    <property type="entry name" value="Integrase_rpt"/>
</dbReference>
<keyword evidence="1" id="KW-0233">DNA recombination</keyword>
<dbReference type="InterPro" id="IPR024965">
    <property type="entry name" value="Putative_integrase"/>
</dbReference>
<evidence type="ECO:0000313" key="2">
    <source>
        <dbReference type="EMBL" id="GAD66668.1"/>
    </source>
</evidence>
<name>U3BJ42_VIBPR</name>
<dbReference type="Pfam" id="PF14882">
    <property type="entry name" value="INT_rpt"/>
    <property type="match status" value="7"/>
</dbReference>
<dbReference type="RefSeq" id="WP_021704646.1">
    <property type="nucleotide sequence ID" value="NZ_BATJ01000004.1"/>
</dbReference>
<dbReference type="GO" id="GO:0015074">
    <property type="term" value="P:DNA integration"/>
    <property type="evidence" value="ECO:0007669"/>
    <property type="project" value="InterPro"/>
</dbReference>
<dbReference type="InterPro" id="IPR013762">
    <property type="entry name" value="Integrase-like_cat_sf"/>
</dbReference>
<dbReference type="eggNOG" id="COG0582">
    <property type="taxonomic scope" value="Bacteria"/>
</dbReference>
<keyword evidence="3" id="KW-1185">Reference proteome</keyword>
<dbReference type="Gene3D" id="1.10.443.10">
    <property type="entry name" value="Intergrase catalytic core"/>
    <property type="match status" value="1"/>
</dbReference>
<protein>
    <submittedName>
        <fullName evidence="2">Uncharacterized protein</fullName>
    </submittedName>
</protein>
<accession>U3BJ42</accession>
<comment type="caution">
    <text evidence="2">The sequence shown here is derived from an EMBL/GenBank/DDBJ whole genome shotgun (WGS) entry which is preliminary data.</text>
</comment>
<evidence type="ECO:0000313" key="3">
    <source>
        <dbReference type="Proteomes" id="UP000016570"/>
    </source>
</evidence>
<dbReference type="Pfam" id="PF13009">
    <property type="entry name" value="Integrase_2"/>
    <property type="match status" value="1"/>
</dbReference>
<gene>
    <name evidence="2" type="ORF">VPR01S_04_02720</name>
</gene>
<dbReference type="InterPro" id="IPR011010">
    <property type="entry name" value="DNA_brk_join_enz"/>
</dbReference>
<dbReference type="SUPFAM" id="SSF56349">
    <property type="entry name" value="DNA breaking-rejoining enzymes"/>
    <property type="match status" value="1"/>
</dbReference>
<proteinExistence type="predicted"/>
<dbReference type="GO" id="GO:0003677">
    <property type="term" value="F:DNA binding"/>
    <property type="evidence" value="ECO:0007669"/>
    <property type="project" value="InterPro"/>
</dbReference>
<reference evidence="2 3" key="1">
    <citation type="submission" date="2013-09" db="EMBL/GenBank/DDBJ databases">
        <title>Whole genome shotgun sequence of Vibrio proteolyticus NBRC 13287.</title>
        <authorList>
            <person name="Isaki S."/>
            <person name="Hosoyama A."/>
            <person name="Numata M."/>
            <person name="Hashimoto M."/>
            <person name="Hosoyama Y."/>
            <person name="Tsuchikane K."/>
            <person name="Noguchi M."/>
            <person name="Hirakata S."/>
            <person name="Ichikawa N."/>
            <person name="Ohji S."/>
            <person name="Yamazoe A."/>
            <person name="Fujita N."/>
        </authorList>
    </citation>
    <scope>NUCLEOTIDE SEQUENCE [LARGE SCALE GENOMIC DNA]</scope>
    <source>
        <strain evidence="2 3">NBRC 13287</strain>
    </source>
</reference>
<dbReference type="STRING" id="1219065.VPR01S_04_02720"/>
<dbReference type="GO" id="GO:0006310">
    <property type="term" value="P:DNA recombination"/>
    <property type="evidence" value="ECO:0007669"/>
    <property type="project" value="UniProtKB-KW"/>
</dbReference>
<organism evidence="2 3">
    <name type="scientific">Vibrio proteolyticus NBRC 13287</name>
    <dbReference type="NCBI Taxonomy" id="1219065"/>
    <lineage>
        <taxon>Bacteria</taxon>
        <taxon>Pseudomonadati</taxon>
        <taxon>Pseudomonadota</taxon>
        <taxon>Gammaproteobacteria</taxon>
        <taxon>Vibrionales</taxon>
        <taxon>Vibrionaceae</taxon>
        <taxon>Vibrio</taxon>
    </lineage>
</organism>